<comment type="caution">
    <text evidence="2">The sequence shown here is derived from an EMBL/GenBank/DDBJ whole genome shotgun (WGS) entry which is preliminary data.</text>
</comment>
<protein>
    <submittedName>
        <fullName evidence="2">Uncharacterized protein</fullName>
    </submittedName>
</protein>
<evidence type="ECO:0000313" key="3">
    <source>
        <dbReference type="Proteomes" id="UP000307749"/>
    </source>
</evidence>
<accession>A0A4S3KGZ1</accession>
<sequence length="102" mass="11041">MCPQPPSEPISRAAAIEAQLMRDDGALLSGERLRRALGYRSIDALRQAIVRGTIPVPVFTLPHRRGRFALARDVAAWLAAQGPAPHSLSITPSASAREEETM</sequence>
<name>A0A4S3KGZ1_9GAMM</name>
<dbReference type="AlphaFoldDB" id="A0A4S3KGZ1"/>
<proteinExistence type="predicted"/>
<keyword evidence="3" id="KW-1185">Reference proteome</keyword>
<reference evidence="2 3" key="1">
    <citation type="submission" date="2017-02" db="EMBL/GenBank/DDBJ databases">
        <title>Whole genome sequencing of Metallibacterium scheffleri DSM 24874 (T).</title>
        <authorList>
            <person name="Kumar S."/>
            <person name="Patil P."/>
            <person name="Patil P.B."/>
        </authorList>
    </citation>
    <scope>NUCLEOTIDE SEQUENCE [LARGE SCALE GENOMIC DNA]</scope>
    <source>
        <strain evidence="2 3">DSM 24874</strain>
    </source>
</reference>
<evidence type="ECO:0000256" key="1">
    <source>
        <dbReference type="SAM" id="MobiDB-lite"/>
    </source>
</evidence>
<evidence type="ECO:0000313" key="2">
    <source>
        <dbReference type="EMBL" id="THD07780.1"/>
    </source>
</evidence>
<dbReference type="Proteomes" id="UP000307749">
    <property type="component" value="Unassembled WGS sequence"/>
</dbReference>
<organism evidence="2 3">
    <name type="scientific">Metallibacterium scheffleri</name>
    <dbReference type="NCBI Taxonomy" id="993689"/>
    <lineage>
        <taxon>Bacteria</taxon>
        <taxon>Pseudomonadati</taxon>
        <taxon>Pseudomonadota</taxon>
        <taxon>Gammaproteobacteria</taxon>
        <taxon>Lysobacterales</taxon>
        <taxon>Rhodanobacteraceae</taxon>
        <taxon>Metallibacterium</taxon>
    </lineage>
</organism>
<feature type="region of interest" description="Disordered" evidence="1">
    <location>
        <begin position="83"/>
        <end position="102"/>
    </location>
</feature>
<gene>
    <name evidence="2" type="ORF">B1806_14540</name>
</gene>
<dbReference type="EMBL" id="MWQO01000056">
    <property type="protein sequence ID" value="THD07780.1"/>
    <property type="molecule type" value="Genomic_DNA"/>
</dbReference>
<dbReference type="STRING" id="993689.GCA_002077135_01464"/>